<dbReference type="GO" id="GO:0015031">
    <property type="term" value="P:protein transport"/>
    <property type="evidence" value="ECO:0007669"/>
    <property type="project" value="UniProtKB-KW"/>
</dbReference>
<accession>A0A9D1UZQ4</accession>
<evidence type="ECO:0000256" key="8">
    <source>
        <dbReference type="ARBA" id="ARBA00022989"/>
    </source>
</evidence>
<dbReference type="Proteomes" id="UP000824202">
    <property type="component" value="Unassembled WGS sequence"/>
</dbReference>
<dbReference type="EMBL" id="DXFT01000092">
    <property type="protein sequence ID" value="HIX03406.1"/>
    <property type="molecule type" value="Genomic_DNA"/>
</dbReference>
<protein>
    <submittedName>
        <fullName evidence="11">TonB family protein</fullName>
    </submittedName>
</protein>
<evidence type="ECO:0000256" key="5">
    <source>
        <dbReference type="ARBA" id="ARBA00022519"/>
    </source>
</evidence>
<keyword evidence="8" id="KW-1133">Transmembrane helix</keyword>
<evidence type="ECO:0000313" key="11">
    <source>
        <dbReference type="EMBL" id="HIX03406.1"/>
    </source>
</evidence>
<proteinExistence type="inferred from homology"/>
<keyword evidence="9" id="KW-0472">Membrane</keyword>
<dbReference type="GO" id="GO:0055085">
    <property type="term" value="P:transmembrane transport"/>
    <property type="evidence" value="ECO:0007669"/>
    <property type="project" value="InterPro"/>
</dbReference>
<evidence type="ECO:0000313" key="12">
    <source>
        <dbReference type="Proteomes" id="UP000824202"/>
    </source>
</evidence>
<feature type="domain" description="TonB C-terminal" evidence="10">
    <location>
        <begin position="103"/>
        <end position="182"/>
    </location>
</feature>
<dbReference type="NCBIfam" id="TIGR01352">
    <property type="entry name" value="tonB_Cterm"/>
    <property type="match status" value="1"/>
</dbReference>
<dbReference type="GO" id="GO:0031992">
    <property type="term" value="F:energy transducer activity"/>
    <property type="evidence" value="ECO:0007669"/>
    <property type="project" value="TreeGrafter"/>
</dbReference>
<name>A0A9D1UZQ4_9BACT</name>
<evidence type="ECO:0000256" key="9">
    <source>
        <dbReference type="ARBA" id="ARBA00023136"/>
    </source>
</evidence>
<dbReference type="Pfam" id="PF03544">
    <property type="entry name" value="TonB_C"/>
    <property type="match status" value="1"/>
</dbReference>
<evidence type="ECO:0000256" key="4">
    <source>
        <dbReference type="ARBA" id="ARBA00022475"/>
    </source>
</evidence>
<comment type="subcellular location">
    <subcellularLocation>
        <location evidence="1">Cell inner membrane</location>
        <topology evidence="1">Single-pass membrane protein</topology>
        <orientation evidence="1">Periplasmic side</orientation>
    </subcellularLocation>
</comment>
<evidence type="ECO:0000256" key="2">
    <source>
        <dbReference type="ARBA" id="ARBA00006555"/>
    </source>
</evidence>
<dbReference type="PANTHER" id="PTHR33446:SF2">
    <property type="entry name" value="PROTEIN TONB"/>
    <property type="match status" value="1"/>
</dbReference>
<keyword evidence="7" id="KW-0653">Protein transport</keyword>
<keyword evidence="5" id="KW-0997">Cell inner membrane</keyword>
<keyword evidence="6" id="KW-0812">Transmembrane</keyword>
<evidence type="ECO:0000256" key="7">
    <source>
        <dbReference type="ARBA" id="ARBA00022927"/>
    </source>
</evidence>
<keyword evidence="3" id="KW-0813">Transport</keyword>
<evidence type="ECO:0000256" key="6">
    <source>
        <dbReference type="ARBA" id="ARBA00022692"/>
    </source>
</evidence>
<dbReference type="InterPro" id="IPR051045">
    <property type="entry name" value="TonB-dependent_transducer"/>
</dbReference>
<dbReference type="InterPro" id="IPR006260">
    <property type="entry name" value="TonB/TolA_C"/>
</dbReference>
<sequence length="202" mass="22507">MKKDFYRTIYRLLAGATKRVNWQWLNHWKVAMGISLIAAGNSATGKGLAPTRVAARFGAQEEVYADTTGTQDSTAEKEPIFCYVAEEMPVFTAGNLSAYIRQHFHYPVEALQESEADATGKVYVQFVIEADGKMTNIKVLRGVHPILDSAAVDFVTHLPEFLPGKLRGKPARVSYTLPLNFTPALREETKKAMKSTNNHMKN</sequence>
<organism evidence="11 12">
    <name type="scientific">Candidatus Odoribacter faecigallinarum</name>
    <dbReference type="NCBI Taxonomy" id="2838706"/>
    <lineage>
        <taxon>Bacteria</taxon>
        <taxon>Pseudomonadati</taxon>
        <taxon>Bacteroidota</taxon>
        <taxon>Bacteroidia</taxon>
        <taxon>Bacteroidales</taxon>
        <taxon>Odoribacteraceae</taxon>
        <taxon>Odoribacter</taxon>
    </lineage>
</organism>
<gene>
    <name evidence="11" type="ORF">H9863_04720</name>
</gene>
<evidence type="ECO:0000259" key="10">
    <source>
        <dbReference type="Pfam" id="PF03544"/>
    </source>
</evidence>
<evidence type="ECO:0000256" key="3">
    <source>
        <dbReference type="ARBA" id="ARBA00022448"/>
    </source>
</evidence>
<comment type="caution">
    <text evidence="11">The sequence shown here is derived from an EMBL/GenBank/DDBJ whole genome shotgun (WGS) entry which is preliminary data.</text>
</comment>
<keyword evidence="4" id="KW-1003">Cell membrane</keyword>
<dbReference type="InterPro" id="IPR037682">
    <property type="entry name" value="TonB_C"/>
</dbReference>
<dbReference type="GO" id="GO:0098797">
    <property type="term" value="C:plasma membrane protein complex"/>
    <property type="evidence" value="ECO:0007669"/>
    <property type="project" value="TreeGrafter"/>
</dbReference>
<reference evidence="11" key="2">
    <citation type="submission" date="2021-04" db="EMBL/GenBank/DDBJ databases">
        <authorList>
            <person name="Gilroy R."/>
        </authorList>
    </citation>
    <scope>NUCLEOTIDE SEQUENCE</scope>
    <source>
        <strain evidence="11">23274</strain>
    </source>
</reference>
<comment type="similarity">
    <text evidence="2">Belongs to the TonB family.</text>
</comment>
<dbReference type="Gene3D" id="3.30.1150.10">
    <property type="match status" value="1"/>
</dbReference>
<dbReference type="AlphaFoldDB" id="A0A9D1UZQ4"/>
<dbReference type="SUPFAM" id="SSF74653">
    <property type="entry name" value="TolA/TonB C-terminal domain"/>
    <property type="match status" value="1"/>
</dbReference>
<reference evidence="11" key="1">
    <citation type="journal article" date="2021" name="PeerJ">
        <title>Extensive microbial diversity within the chicken gut microbiome revealed by metagenomics and culture.</title>
        <authorList>
            <person name="Gilroy R."/>
            <person name="Ravi A."/>
            <person name="Getino M."/>
            <person name="Pursley I."/>
            <person name="Horton D.L."/>
            <person name="Alikhan N.F."/>
            <person name="Baker D."/>
            <person name="Gharbi K."/>
            <person name="Hall N."/>
            <person name="Watson M."/>
            <person name="Adriaenssens E.M."/>
            <person name="Foster-Nyarko E."/>
            <person name="Jarju S."/>
            <person name="Secka A."/>
            <person name="Antonio M."/>
            <person name="Oren A."/>
            <person name="Chaudhuri R.R."/>
            <person name="La Ragione R."/>
            <person name="Hildebrand F."/>
            <person name="Pallen M.J."/>
        </authorList>
    </citation>
    <scope>NUCLEOTIDE SEQUENCE</scope>
    <source>
        <strain evidence="11">23274</strain>
    </source>
</reference>
<dbReference type="PANTHER" id="PTHR33446">
    <property type="entry name" value="PROTEIN TONB-RELATED"/>
    <property type="match status" value="1"/>
</dbReference>
<evidence type="ECO:0000256" key="1">
    <source>
        <dbReference type="ARBA" id="ARBA00004383"/>
    </source>
</evidence>